<feature type="signal peptide" evidence="1">
    <location>
        <begin position="1"/>
        <end position="28"/>
    </location>
</feature>
<name>A0ABY3TYH1_9MYCO</name>
<evidence type="ECO:0000256" key="1">
    <source>
        <dbReference type="SAM" id="SignalP"/>
    </source>
</evidence>
<proteinExistence type="predicted"/>
<organism evidence="2 3">
    <name type="scientific">Mycolicibacillus parakoreensis</name>
    <dbReference type="NCBI Taxonomy" id="1069221"/>
    <lineage>
        <taxon>Bacteria</taxon>
        <taxon>Bacillati</taxon>
        <taxon>Actinomycetota</taxon>
        <taxon>Actinomycetes</taxon>
        <taxon>Mycobacteriales</taxon>
        <taxon>Mycobacteriaceae</taxon>
        <taxon>Mycolicibacillus</taxon>
    </lineage>
</organism>
<keyword evidence="1" id="KW-0732">Signal</keyword>
<evidence type="ECO:0000313" key="2">
    <source>
        <dbReference type="EMBL" id="ULN52754.1"/>
    </source>
</evidence>
<feature type="chain" id="PRO_5045425079" description="CAP domain-containing protein" evidence="1">
    <location>
        <begin position="29"/>
        <end position="154"/>
    </location>
</feature>
<dbReference type="Proteomes" id="UP001055200">
    <property type="component" value="Chromosome"/>
</dbReference>
<sequence>MSARTVPAAAVVGAAALAAVLAAAPAGADEADENRFRAAIAALRAAGPCGPLRPDPTVAHVAALSNRSTRDYLDHTARHVPVDDPLPVLHDLGDDAGTAIQVQGFGPDPATAINGALLQADTSLTDCSFDRVGTSVLTTADGTRVLAVAVLAGR</sequence>
<evidence type="ECO:0000313" key="3">
    <source>
        <dbReference type="Proteomes" id="UP001055200"/>
    </source>
</evidence>
<keyword evidence="3" id="KW-1185">Reference proteome</keyword>
<evidence type="ECO:0008006" key="4">
    <source>
        <dbReference type="Google" id="ProtNLM"/>
    </source>
</evidence>
<dbReference type="EMBL" id="CP092365">
    <property type="protein sequence ID" value="ULN52754.1"/>
    <property type="molecule type" value="Genomic_DNA"/>
</dbReference>
<reference evidence="2" key="1">
    <citation type="submission" date="2022-08" db="EMBL/GenBank/DDBJ databases">
        <title>Complete genome sequence of 14 non-tuberculosis mycobacteria type-strains.</title>
        <authorList>
            <person name="Igarashi Y."/>
            <person name="Osugi A."/>
            <person name="Mitarai S."/>
        </authorList>
    </citation>
    <scope>NUCLEOTIDE SEQUENCE</scope>
    <source>
        <strain evidence="2">DSM 45575</strain>
    </source>
</reference>
<accession>A0ABY3TYH1</accession>
<dbReference type="RefSeq" id="WP_240171025.1">
    <property type="nucleotide sequence ID" value="NZ_CP092365.1"/>
</dbReference>
<gene>
    <name evidence="2" type="ORF">MIU77_18360</name>
</gene>
<protein>
    <recommendedName>
        <fullName evidence="4">CAP domain-containing protein</fullName>
    </recommendedName>
</protein>